<dbReference type="InterPro" id="IPR048324">
    <property type="entry name" value="ZSWIM1-3_RNaseH-like"/>
</dbReference>
<feature type="compositionally biased region" description="Low complexity" evidence="1">
    <location>
        <begin position="45"/>
        <end position="57"/>
    </location>
</feature>
<dbReference type="EnsemblMetazoa" id="CapteT216776">
    <property type="protein sequence ID" value="CapteP216776"/>
    <property type="gene ID" value="CapteG216776"/>
</dbReference>
<keyword evidence="5" id="KW-1185">Reference proteome</keyword>
<dbReference type="InterPro" id="IPR052579">
    <property type="entry name" value="Zinc_finger_SWIM"/>
</dbReference>
<reference evidence="3 5" key="2">
    <citation type="journal article" date="2013" name="Nature">
        <title>Insights into bilaterian evolution from three spiralian genomes.</title>
        <authorList>
            <person name="Simakov O."/>
            <person name="Marletaz F."/>
            <person name="Cho S.J."/>
            <person name="Edsinger-Gonzales E."/>
            <person name="Havlak P."/>
            <person name="Hellsten U."/>
            <person name="Kuo D.H."/>
            <person name="Larsson T."/>
            <person name="Lv J."/>
            <person name="Arendt D."/>
            <person name="Savage R."/>
            <person name="Osoegawa K."/>
            <person name="de Jong P."/>
            <person name="Grimwood J."/>
            <person name="Chapman J.A."/>
            <person name="Shapiro H."/>
            <person name="Aerts A."/>
            <person name="Otillar R.P."/>
            <person name="Terry A.Y."/>
            <person name="Boore J.L."/>
            <person name="Grigoriev I.V."/>
            <person name="Lindberg D.R."/>
            <person name="Seaver E.C."/>
            <person name="Weisblat D.A."/>
            <person name="Putnam N.H."/>
            <person name="Rokhsar D.S."/>
        </authorList>
    </citation>
    <scope>NUCLEOTIDE SEQUENCE</scope>
    <source>
        <strain evidence="3 5">I ESC-2004</strain>
    </source>
</reference>
<dbReference type="AlphaFoldDB" id="R7UZF6"/>
<feature type="region of interest" description="Disordered" evidence="1">
    <location>
        <begin position="35"/>
        <end position="61"/>
    </location>
</feature>
<name>R7UZF6_CAPTE</name>
<dbReference type="HOGENOM" id="CLU_1095160_0_0_1"/>
<organism evidence="3">
    <name type="scientific">Capitella teleta</name>
    <name type="common">Polychaete worm</name>
    <dbReference type="NCBI Taxonomy" id="283909"/>
    <lineage>
        <taxon>Eukaryota</taxon>
        <taxon>Metazoa</taxon>
        <taxon>Spiralia</taxon>
        <taxon>Lophotrochozoa</taxon>
        <taxon>Annelida</taxon>
        <taxon>Polychaeta</taxon>
        <taxon>Sedentaria</taxon>
        <taxon>Scolecida</taxon>
        <taxon>Capitellidae</taxon>
        <taxon>Capitella</taxon>
    </lineage>
</organism>
<dbReference type="EMBL" id="KB296270">
    <property type="protein sequence ID" value="ELU11968.1"/>
    <property type="molecule type" value="Genomic_DNA"/>
</dbReference>
<reference evidence="5" key="1">
    <citation type="submission" date="2012-12" db="EMBL/GenBank/DDBJ databases">
        <authorList>
            <person name="Hellsten U."/>
            <person name="Grimwood J."/>
            <person name="Chapman J.A."/>
            <person name="Shapiro H."/>
            <person name="Aerts A."/>
            <person name="Otillar R.P."/>
            <person name="Terry A.Y."/>
            <person name="Boore J.L."/>
            <person name="Simakov O."/>
            <person name="Marletaz F."/>
            <person name="Cho S.-J."/>
            <person name="Edsinger-Gonzales E."/>
            <person name="Havlak P."/>
            <person name="Kuo D.-H."/>
            <person name="Larsson T."/>
            <person name="Lv J."/>
            <person name="Arendt D."/>
            <person name="Savage R."/>
            <person name="Osoegawa K."/>
            <person name="de Jong P."/>
            <person name="Lindberg D.R."/>
            <person name="Seaver E.C."/>
            <person name="Weisblat D.A."/>
            <person name="Putnam N.H."/>
            <person name="Grigoriev I.V."/>
            <person name="Rokhsar D.S."/>
        </authorList>
    </citation>
    <scope>NUCLEOTIDE SEQUENCE</scope>
    <source>
        <strain evidence="5">I ESC-2004</strain>
    </source>
</reference>
<dbReference type="EMBL" id="AMQN01005552">
    <property type="status" value="NOT_ANNOTATED_CDS"/>
    <property type="molecule type" value="Genomic_DNA"/>
</dbReference>
<dbReference type="OMA" id="YACANFM"/>
<evidence type="ECO:0000259" key="2">
    <source>
        <dbReference type="Pfam" id="PF21056"/>
    </source>
</evidence>
<protein>
    <recommendedName>
        <fullName evidence="2">ZSWIM1/3 RNaseH-like domain-containing protein</fullName>
    </recommendedName>
</protein>
<evidence type="ECO:0000313" key="3">
    <source>
        <dbReference type="EMBL" id="ELU11968.1"/>
    </source>
</evidence>
<dbReference type="Pfam" id="PF21056">
    <property type="entry name" value="ZSWIM1-3_RNaseH-like"/>
    <property type="match status" value="1"/>
</dbReference>
<evidence type="ECO:0000313" key="5">
    <source>
        <dbReference type="Proteomes" id="UP000014760"/>
    </source>
</evidence>
<accession>R7UZF6</accession>
<evidence type="ECO:0000256" key="1">
    <source>
        <dbReference type="SAM" id="MobiDB-lite"/>
    </source>
</evidence>
<reference evidence="4" key="3">
    <citation type="submission" date="2015-06" db="UniProtKB">
        <authorList>
            <consortium name="EnsemblMetazoa"/>
        </authorList>
    </citation>
    <scope>IDENTIFICATION</scope>
</reference>
<gene>
    <name evidence="3" type="ORF">CAPTEDRAFT_216776</name>
</gene>
<proteinExistence type="predicted"/>
<dbReference type="OrthoDB" id="92090at2759"/>
<dbReference type="PANTHER" id="PTHR31569">
    <property type="entry name" value="SWIM-TYPE DOMAIN-CONTAINING PROTEIN"/>
    <property type="match status" value="1"/>
</dbReference>
<dbReference type="STRING" id="283909.R7UZF6"/>
<feature type="domain" description="ZSWIM1/3 RNaseH-like" evidence="2">
    <location>
        <begin position="89"/>
        <end position="185"/>
    </location>
</feature>
<dbReference type="Proteomes" id="UP000014760">
    <property type="component" value="Unassembled WGS sequence"/>
</dbReference>
<evidence type="ECO:0000313" key="4">
    <source>
        <dbReference type="EnsemblMetazoa" id="CapteP216776"/>
    </source>
</evidence>
<sequence>MGRIWKYGSLSAIMTTMIRRGDVPRIISAEKAECGGEGTDSVDAKSWSKQKSCSKSSDGGHKQENEVLLLRFWQMMIMLCKGHFFKLVKLKLQFASYPELIFDATYKLNDHRMPLVVMLAENSNGESEVVSLWIVQNEELGIIMHMMCIFKRNNLRWTETKCVMADKDMVERKVVKEEMPQADLLICLFHSLKVFRTQITMAKYAIDHEFRLKLLTLLQDIAYSGSEEQYQERYSKFVVVTSVVPAVVEYYHHC</sequence>
<dbReference type="PANTHER" id="PTHR31569:SF4">
    <property type="entry name" value="SWIM-TYPE DOMAIN-CONTAINING PROTEIN"/>
    <property type="match status" value="1"/>
</dbReference>